<keyword evidence="2" id="KW-1185">Reference proteome</keyword>
<evidence type="ECO:0000313" key="1">
    <source>
        <dbReference type="EMBL" id="KAH7444385.1"/>
    </source>
</evidence>
<organism evidence="1 2">
    <name type="scientific">Ceratopteris richardii</name>
    <name type="common">Triangle waterfern</name>
    <dbReference type="NCBI Taxonomy" id="49495"/>
    <lineage>
        <taxon>Eukaryota</taxon>
        <taxon>Viridiplantae</taxon>
        <taxon>Streptophyta</taxon>
        <taxon>Embryophyta</taxon>
        <taxon>Tracheophyta</taxon>
        <taxon>Polypodiopsida</taxon>
        <taxon>Polypodiidae</taxon>
        <taxon>Polypodiales</taxon>
        <taxon>Pteridineae</taxon>
        <taxon>Pteridaceae</taxon>
        <taxon>Parkerioideae</taxon>
        <taxon>Ceratopteris</taxon>
    </lineage>
</organism>
<comment type="caution">
    <text evidence="1">The sequence shown here is derived from an EMBL/GenBank/DDBJ whole genome shotgun (WGS) entry which is preliminary data.</text>
</comment>
<name>A0A8T2VFK8_CERRI</name>
<accession>A0A8T2VFK8</accession>
<dbReference type="AlphaFoldDB" id="A0A8T2VFK8"/>
<gene>
    <name evidence="1" type="ORF">KP509_02G076500</name>
</gene>
<protein>
    <submittedName>
        <fullName evidence="1">Uncharacterized protein</fullName>
    </submittedName>
</protein>
<proteinExistence type="predicted"/>
<dbReference type="Proteomes" id="UP000825935">
    <property type="component" value="Chromosome 2"/>
</dbReference>
<dbReference type="EMBL" id="CM035407">
    <property type="protein sequence ID" value="KAH7444385.1"/>
    <property type="molecule type" value="Genomic_DNA"/>
</dbReference>
<sequence>MNVTRKNILSSCSSCRRCFCATRVHCKFVAGSRFGADGEVVFSTTVLERVLTGTTLKQCKVPPPTILHNAKFLRHYVRPANLIKIYRSLQKRRKFVTKNIFPFALPIT</sequence>
<evidence type="ECO:0000313" key="2">
    <source>
        <dbReference type="Proteomes" id="UP000825935"/>
    </source>
</evidence>
<reference evidence="1" key="1">
    <citation type="submission" date="2021-08" db="EMBL/GenBank/DDBJ databases">
        <title>WGS assembly of Ceratopteris richardii.</title>
        <authorList>
            <person name="Marchant D.B."/>
            <person name="Chen G."/>
            <person name="Jenkins J."/>
            <person name="Shu S."/>
            <person name="Leebens-Mack J."/>
            <person name="Grimwood J."/>
            <person name="Schmutz J."/>
            <person name="Soltis P."/>
            <person name="Soltis D."/>
            <person name="Chen Z.-H."/>
        </authorList>
    </citation>
    <scope>NUCLEOTIDE SEQUENCE</scope>
    <source>
        <strain evidence="1">Whitten #5841</strain>
        <tissue evidence="1">Leaf</tissue>
    </source>
</reference>